<dbReference type="InterPro" id="IPR037401">
    <property type="entry name" value="SnoaL-like"/>
</dbReference>
<reference evidence="2 3" key="1">
    <citation type="journal article" date="2013" name="Genome Biol.">
        <title>The genome sequence of the most widely cultivated cacao type and its use to identify candidate genes regulating pod color.</title>
        <authorList>
            <person name="Motamayor J.C."/>
            <person name="Mockaitis K."/>
            <person name="Schmutz J."/>
            <person name="Haiminen N."/>
            <person name="Iii D.L."/>
            <person name="Cornejo O."/>
            <person name="Findley S.D."/>
            <person name="Zheng P."/>
            <person name="Utro F."/>
            <person name="Royaert S."/>
            <person name="Saski C."/>
            <person name="Jenkins J."/>
            <person name="Podicheti R."/>
            <person name="Zhao M."/>
            <person name="Scheffler B.E."/>
            <person name="Stack J.C."/>
            <person name="Feltus F.A."/>
            <person name="Mustiga G.M."/>
            <person name="Amores F."/>
            <person name="Phillips W."/>
            <person name="Marelli J.P."/>
            <person name="May G.D."/>
            <person name="Shapiro H."/>
            <person name="Ma J."/>
            <person name="Bustamante C.D."/>
            <person name="Schnell R.J."/>
            <person name="Main D."/>
            <person name="Gilbert D."/>
            <person name="Parida L."/>
            <person name="Kuhn D.N."/>
        </authorList>
    </citation>
    <scope>NUCLEOTIDE SEQUENCE [LARGE SCALE GENOMIC DNA]</scope>
    <source>
        <strain evidence="3">cv. Matina 1-6</strain>
    </source>
</reference>
<proteinExistence type="predicted"/>
<dbReference type="Proteomes" id="UP000026915">
    <property type="component" value="Chromosome 7"/>
</dbReference>
<evidence type="ECO:0000259" key="1">
    <source>
        <dbReference type="Pfam" id="PF12680"/>
    </source>
</evidence>
<dbReference type="InterPro" id="IPR032710">
    <property type="entry name" value="NTF2-like_dom_sf"/>
</dbReference>
<organism evidence="2 3">
    <name type="scientific">Theobroma cacao</name>
    <name type="common">Cacao</name>
    <name type="synonym">Cocoa</name>
    <dbReference type="NCBI Taxonomy" id="3641"/>
    <lineage>
        <taxon>Eukaryota</taxon>
        <taxon>Viridiplantae</taxon>
        <taxon>Streptophyta</taxon>
        <taxon>Embryophyta</taxon>
        <taxon>Tracheophyta</taxon>
        <taxon>Spermatophyta</taxon>
        <taxon>Magnoliopsida</taxon>
        <taxon>eudicotyledons</taxon>
        <taxon>Gunneridae</taxon>
        <taxon>Pentapetalae</taxon>
        <taxon>rosids</taxon>
        <taxon>malvids</taxon>
        <taxon>Malvales</taxon>
        <taxon>Malvaceae</taxon>
        <taxon>Byttnerioideae</taxon>
        <taxon>Theobroma</taxon>
    </lineage>
</organism>
<dbReference type="AlphaFoldDB" id="A0A061F9V9"/>
<dbReference type="InParanoid" id="A0A061F9V9"/>
<feature type="domain" description="SnoaL-like" evidence="1">
    <location>
        <begin position="81"/>
        <end position="177"/>
    </location>
</feature>
<dbReference type="PANTHER" id="PTHR33698">
    <property type="entry name" value="NUCLEAR TRANSPORT FACTOR 2 (NTF2)-LIKE PROTEIN"/>
    <property type="match status" value="1"/>
</dbReference>
<name>A0A061F9V9_THECC</name>
<sequence>MLLINSRIIPLPSPPPTLLHLHKTTPCSTKLLANKFIPCKRRKRKWMPHTLMIKVSSSSSAVENHPPATVSPGSQGAVEVIRSFYAGINSHDLASVELFIAEKCVYEDLMFPRPFVGRKAFLEAYKSFVDSMSMDLKLVIDDIASNEESSTVGVAWHFEWKGKVFPYSKGCSFYRLQMVDGIRQIIYGRDVVEPSIKLGEAGLAAMKGVMWLLQQFPQLEDQL</sequence>
<accession>A0A061F9V9</accession>
<evidence type="ECO:0000313" key="2">
    <source>
        <dbReference type="EMBL" id="EOY13816.1"/>
    </source>
</evidence>
<dbReference type="HOGENOM" id="CLU_069249_2_0_1"/>
<dbReference type="EMBL" id="CM001885">
    <property type="protein sequence ID" value="EOY13816.1"/>
    <property type="molecule type" value="Genomic_DNA"/>
</dbReference>
<dbReference type="Pfam" id="PF12680">
    <property type="entry name" value="SnoaL_2"/>
    <property type="match status" value="1"/>
</dbReference>
<dbReference type="SUPFAM" id="SSF54427">
    <property type="entry name" value="NTF2-like"/>
    <property type="match status" value="1"/>
</dbReference>
<dbReference type="Gene3D" id="3.10.450.50">
    <property type="match status" value="1"/>
</dbReference>
<dbReference type="eggNOG" id="ENOG502RXGM">
    <property type="taxonomic scope" value="Eukaryota"/>
</dbReference>
<dbReference type="STRING" id="3641.A0A061F9V9"/>
<dbReference type="Gramene" id="EOY13816">
    <property type="protein sequence ID" value="EOY13816"/>
    <property type="gene ID" value="TCM_032472"/>
</dbReference>
<evidence type="ECO:0000313" key="3">
    <source>
        <dbReference type="Proteomes" id="UP000026915"/>
    </source>
</evidence>
<dbReference type="PANTHER" id="PTHR33698:SF3">
    <property type="entry name" value="OS09G0266000 PROTEIN"/>
    <property type="match status" value="1"/>
</dbReference>
<protein>
    <submittedName>
        <fullName evidence="2">Nuclear transport factor 2 family protein, putative</fullName>
    </submittedName>
</protein>
<keyword evidence="3" id="KW-1185">Reference proteome</keyword>
<dbReference type="FunCoup" id="A0A061F9V9">
    <property type="interactions" value="499"/>
</dbReference>
<gene>
    <name evidence="2" type="ORF">TCM_032472</name>
</gene>